<dbReference type="SUPFAM" id="SSF52540">
    <property type="entry name" value="P-loop containing nucleoside triphosphate hydrolases"/>
    <property type="match status" value="1"/>
</dbReference>
<protein>
    <submittedName>
        <fullName evidence="2">Energy-coupling factor transporter ATP-binding protein EcfA2</fullName>
    </submittedName>
</protein>
<feature type="region of interest" description="Disordered" evidence="1">
    <location>
        <begin position="125"/>
        <end position="159"/>
    </location>
</feature>
<dbReference type="AlphaFoldDB" id="A0A840PY41"/>
<dbReference type="EMBL" id="JACHIW010000001">
    <property type="protein sequence ID" value="MBB5152864.1"/>
    <property type="molecule type" value="Genomic_DNA"/>
</dbReference>
<keyword evidence="3" id="KW-1185">Reference proteome</keyword>
<evidence type="ECO:0000313" key="2">
    <source>
        <dbReference type="EMBL" id="MBB5152864.1"/>
    </source>
</evidence>
<reference evidence="2 3" key="1">
    <citation type="submission" date="2020-08" db="EMBL/GenBank/DDBJ databases">
        <title>Sequencing the genomes of 1000 actinobacteria strains.</title>
        <authorList>
            <person name="Klenk H.-P."/>
        </authorList>
    </citation>
    <scope>NUCLEOTIDE SEQUENCE [LARGE SCALE GENOMIC DNA]</scope>
    <source>
        <strain evidence="2 3">DSM 45584</strain>
    </source>
</reference>
<comment type="caution">
    <text evidence="2">The sequence shown here is derived from an EMBL/GenBank/DDBJ whole genome shotgun (WGS) entry which is preliminary data.</text>
</comment>
<accession>A0A840PY41</accession>
<organism evidence="2 3">
    <name type="scientific">Saccharopolyspora phatthalungensis</name>
    <dbReference type="NCBI Taxonomy" id="664693"/>
    <lineage>
        <taxon>Bacteria</taxon>
        <taxon>Bacillati</taxon>
        <taxon>Actinomycetota</taxon>
        <taxon>Actinomycetes</taxon>
        <taxon>Pseudonocardiales</taxon>
        <taxon>Pseudonocardiaceae</taxon>
        <taxon>Saccharopolyspora</taxon>
    </lineage>
</organism>
<evidence type="ECO:0000256" key="1">
    <source>
        <dbReference type="SAM" id="MobiDB-lite"/>
    </source>
</evidence>
<proteinExistence type="predicted"/>
<keyword evidence="2" id="KW-0547">Nucleotide-binding</keyword>
<dbReference type="Proteomes" id="UP000584374">
    <property type="component" value="Unassembled WGS sequence"/>
</dbReference>
<sequence length="352" mass="39526">MTQPARPRPAPPTQLRIGLWGPPGSGKTTFLAALKIATTLKSGEQMNWIMNGADDASANFLQDSMYQLTTAKVFPVATADQQSMIFRFTGRKQVERRNRLGRRTVASERVVFELDVLDVPGGMYGDQDGRPLGRAGDTVEDSSFSVGGDDRDDPFLGSDASADADERLLDHLQSCHGIVYLFDPERETREGDAWRFFHPVLEKLAGRIMGQDTFAGTKLPQHVAVCVTKFDQPNIYHQARLRGYLAYEQQRPFLPMVPNDLAGQFFQKLCDDPLSNADLVERGLRQYFNTIDYFVTSSIGFHVTDNRFRQYDFLNVERVGPGPSDFKIKGKLYPINVLEPLLWLHQSITDAG</sequence>
<dbReference type="GO" id="GO:0005524">
    <property type="term" value="F:ATP binding"/>
    <property type="evidence" value="ECO:0007669"/>
    <property type="project" value="UniProtKB-KW"/>
</dbReference>
<keyword evidence="2" id="KW-0067">ATP-binding</keyword>
<dbReference type="RefSeq" id="WP_184722853.1">
    <property type="nucleotide sequence ID" value="NZ_JACHIW010000001.1"/>
</dbReference>
<dbReference type="InterPro" id="IPR027417">
    <property type="entry name" value="P-loop_NTPase"/>
</dbReference>
<evidence type="ECO:0000313" key="3">
    <source>
        <dbReference type="Proteomes" id="UP000584374"/>
    </source>
</evidence>
<dbReference type="Gene3D" id="3.40.50.300">
    <property type="entry name" value="P-loop containing nucleotide triphosphate hydrolases"/>
    <property type="match status" value="1"/>
</dbReference>
<name>A0A840PY41_9PSEU</name>
<gene>
    <name evidence="2" type="ORF">BJ970_000398</name>
</gene>